<accession>A0A1N5WND0</accession>
<evidence type="ECO:0000313" key="2">
    <source>
        <dbReference type="EMBL" id="SJK85609.1"/>
    </source>
</evidence>
<evidence type="ECO:0000313" key="4">
    <source>
        <dbReference type="Proteomes" id="UP000195607"/>
    </source>
</evidence>
<dbReference type="Proteomes" id="UP000187822">
    <property type="component" value="Chromosome I"/>
</dbReference>
<dbReference type="EMBL" id="LT671858">
    <property type="protein sequence ID" value="SIM86155.1"/>
    <property type="molecule type" value="Genomic_DNA"/>
</dbReference>
<organism evidence="1 4">
    <name type="scientific">Cuniculiplasma divulgatum</name>
    <dbReference type="NCBI Taxonomy" id="1673428"/>
    <lineage>
        <taxon>Archaea</taxon>
        <taxon>Methanobacteriati</taxon>
        <taxon>Thermoplasmatota</taxon>
        <taxon>Thermoplasmata</taxon>
        <taxon>Thermoplasmatales</taxon>
        <taxon>Cuniculiplasmataceae</taxon>
        <taxon>Cuniculiplasma</taxon>
    </lineage>
</organism>
<keyword evidence="3" id="KW-1185">Reference proteome</keyword>
<dbReference type="GeneID" id="55589091"/>
<name>A0A1N5WND0_9ARCH</name>
<proteinExistence type="predicted"/>
<reference evidence="2" key="3">
    <citation type="submission" date="2016-06" db="EMBL/GenBank/DDBJ databases">
        <authorList>
            <person name="Olsen C.W."/>
            <person name="Carey S."/>
            <person name="Hinshaw L."/>
            <person name="Karasin A.I."/>
        </authorList>
    </citation>
    <scope>NUCLEOTIDE SEQUENCE [LARGE SCALE GENOMIC DNA]</scope>
    <source>
        <strain evidence="2">PM4</strain>
    </source>
</reference>
<protein>
    <submittedName>
        <fullName evidence="1">Uncharacterized protein</fullName>
    </submittedName>
</protein>
<dbReference type="KEGG" id="cdiv:CPM_1831"/>
<dbReference type="EMBL" id="LT719092">
    <property type="protein sequence ID" value="SJK85609.1"/>
    <property type="molecule type" value="Genomic_DNA"/>
</dbReference>
<dbReference type="AlphaFoldDB" id="A0A1N5WND0"/>
<gene>
    <name evidence="2" type="ORF">CPM_1831</name>
    <name evidence="1" type="ORF">CSP5_1892</name>
</gene>
<sequence length="47" mass="5404">MLINVYLGRKSAIVSKSLDVLSMKGNKKPFIEDYSSMEIHLHQDVHM</sequence>
<reference evidence="1 4" key="1">
    <citation type="submission" date="2016-04" db="EMBL/GenBank/DDBJ databases">
        <authorList>
            <person name="Evans L.H."/>
            <person name="Alamgir A."/>
            <person name="Owens N."/>
            <person name="Weber N.D."/>
            <person name="Virtaneva K."/>
            <person name="Barbian K."/>
            <person name="Babar A."/>
            <person name="Rosenke K."/>
        </authorList>
    </citation>
    <scope>NUCLEOTIDE SEQUENCE [LARGE SCALE GENOMIC DNA]</scope>
    <source>
        <strain evidence="1">S5</strain>
        <strain evidence="4">S5(T) (JCM 30642 \VKM B-2941)</strain>
    </source>
</reference>
<evidence type="ECO:0000313" key="3">
    <source>
        <dbReference type="Proteomes" id="UP000187822"/>
    </source>
</evidence>
<dbReference type="Proteomes" id="UP000195607">
    <property type="component" value="Chromosome I"/>
</dbReference>
<dbReference type="RefSeq" id="WP_021789735.1">
    <property type="nucleotide sequence ID" value="NZ_LT671858.1"/>
</dbReference>
<evidence type="ECO:0000313" key="1">
    <source>
        <dbReference type="EMBL" id="SIM86155.1"/>
    </source>
</evidence>
<reference evidence="3" key="2">
    <citation type="submission" date="2016-06" db="EMBL/GenBank/DDBJ databases">
        <authorList>
            <person name="Toshchakov V.S."/>
        </authorList>
    </citation>
    <scope>NUCLEOTIDE SEQUENCE [LARGE SCALE GENOMIC DNA]</scope>
    <source>
        <strain>PM4 (JCM 30641</strain>
        <strain evidence="3">\VKM B-2940)</strain>
    </source>
</reference>